<dbReference type="AlphaFoldDB" id="A0A183SX82"/>
<protein>
    <submittedName>
        <fullName evidence="4">MYND-type domain-containing protein</fullName>
    </submittedName>
</protein>
<evidence type="ECO:0000256" key="1">
    <source>
        <dbReference type="SAM" id="MobiDB-lite"/>
    </source>
</evidence>
<organism evidence="4">
    <name type="scientific">Schistocephalus solidus</name>
    <name type="common">Tapeworm</name>
    <dbReference type="NCBI Taxonomy" id="70667"/>
    <lineage>
        <taxon>Eukaryota</taxon>
        <taxon>Metazoa</taxon>
        <taxon>Spiralia</taxon>
        <taxon>Lophotrochozoa</taxon>
        <taxon>Platyhelminthes</taxon>
        <taxon>Cestoda</taxon>
        <taxon>Eucestoda</taxon>
        <taxon>Diphyllobothriidea</taxon>
        <taxon>Diphyllobothriidae</taxon>
        <taxon>Schistocephalus</taxon>
    </lineage>
</organism>
<gene>
    <name evidence="2" type="ORF">SSLN_LOCUS8830</name>
</gene>
<evidence type="ECO:0000313" key="3">
    <source>
        <dbReference type="Proteomes" id="UP000275846"/>
    </source>
</evidence>
<reference evidence="4" key="1">
    <citation type="submission" date="2016-06" db="UniProtKB">
        <authorList>
            <consortium name="WormBaseParasite"/>
        </authorList>
    </citation>
    <scope>IDENTIFICATION</scope>
</reference>
<evidence type="ECO:0000313" key="4">
    <source>
        <dbReference type="WBParaSite" id="SSLN_0000917101-mRNA-1"/>
    </source>
</evidence>
<dbReference type="EMBL" id="UYSU01034877">
    <property type="protein sequence ID" value="VDL95215.1"/>
    <property type="molecule type" value="Genomic_DNA"/>
</dbReference>
<accession>A0A183SX82</accession>
<name>A0A183SX82_SCHSO</name>
<dbReference type="WBParaSite" id="SSLN_0000917101-mRNA-1">
    <property type="protein sequence ID" value="SSLN_0000917101-mRNA-1"/>
    <property type="gene ID" value="SSLN_0000917101"/>
</dbReference>
<proteinExistence type="predicted"/>
<reference evidence="2 3" key="2">
    <citation type="submission" date="2018-11" db="EMBL/GenBank/DDBJ databases">
        <authorList>
            <consortium name="Pathogen Informatics"/>
        </authorList>
    </citation>
    <scope>NUCLEOTIDE SEQUENCE [LARGE SCALE GENOMIC DNA]</scope>
    <source>
        <strain evidence="2 3">NST_G2</strain>
    </source>
</reference>
<evidence type="ECO:0000313" key="2">
    <source>
        <dbReference type="EMBL" id="VDL95215.1"/>
    </source>
</evidence>
<dbReference type="Proteomes" id="UP000275846">
    <property type="component" value="Unassembled WGS sequence"/>
</dbReference>
<feature type="compositionally biased region" description="Acidic residues" evidence="1">
    <location>
        <begin position="470"/>
        <end position="491"/>
    </location>
</feature>
<feature type="region of interest" description="Disordered" evidence="1">
    <location>
        <begin position="396"/>
        <end position="491"/>
    </location>
</feature>
<keyword evidence="3" id="KW-1185">Reference proteome</keyword>
<sequence>MSSAERPAKQSVKTFRESILDIQPKLVLAEATKCNAAQGKAKYEKFLRDLSARVTNPVLDSLPSVNGIPRSAFLYRFAAVSPFITSRKLNMASYLDSLINLLAETVEEGREASKTPSTSCEKYDALRQLREIAASDTYSVQMSDYIRSHPGEINRMIIHILDFSHTEVAIEACFTIAFLARRFHFELYDEMDSLIAALVRMVAVGMVPLENYVTLYREEADRHKDREMVSSRALPFYFQRMPVEFSECQHRMVGMLYYTIADLLFSLPWPKLILFFECRIFRRKEMTRTLLFDILASLCMNLRELRNEADRLSKITPPPQAESAVTAGLWDDLPANMYLELLRACNDKNPKNSALIEGMMSILRASAPVKLPIFEEDALRVFEYYFQGTTEDKVQFGRQSVKQHGRQTVRNDSSGKPVASPNKSVHDDKVRGSQTSVRRSERKKRSSSPRGTDSVGDGRQRPQRTAGGEVDSEDGEAEKEVEYDYDESISDGEVDFTTTRTSVIPARLPDIFQIHRTSR</sequence>
<dbReference type="OrthoDB" id="6231986at2759"/>